<dbReference type="GO" id="GO:0016746">
    <property type="term" value="F:acyltransferase activity"/>
    <property type="evidence" value="ECO:0007669"/>
    <property type="project" value="UniProtKB-KW"/>
</dbReference>
<dbReference type="PANTHER" id="PTHR10545">
    <property type="entry name" value="DIAMINE N-ACETYLTRANSFERASE"/>
    <property type="match status" value="1"/>
</dbReference>
<sequence>MLSIHALTESDHDEWLGLWRGYLTFYEADLSDDVTARTFGRLVDGVDLHGAIARDDEGRAVGIVHWLTHPATWATTTYCYLEDLFVDPAARGVGAGGALIAHVAGWARENSCEKVYWLTAETNTTARALYDRVAQKSGFVHYELEL</sequence>
<evidence type="ECO:0000313" key="5">
    <source>
        <dbReference type="Proteomes" id="UP001596507"/>
    </source>
</evidence>
<keyword evidence="5" id="KW-1185">Reference proteome</keyword>
<dbReference type="InterPro" id="IPR016181">
    <property type="entry name" value="Acyl_CoA_acyltransferase"/>
</dbReference>
<keyword evidence="2 4" id="KW-0012">Acyltransferase</keyword>
<accession>A0ABW2HB81</accession>
<dbReference type="InterPro" id="IPR051016">
    <property type="entry name" value="Diverse_Substrate_AcTransf"/>
</dbReference>
<dbReference type="Pfam" id="PF00583">
    <property type="entry name" value="Acetyltransf_1"/>
    <property type="match status" value="1"/>
</dbReference>
<dbReference type="PROSITE" id="PS51186">
    <property type="entry name" value="GNAT"/>
    <property type="match status" value="1"/>
</dbReference>
<evidence type="ECO:0000259" key="3">
    <source>
        <dbReference type="PROSITE" id="PS51186"/>
    </source>
</evidence>
<dbReference type="Gene3D" id="3.40.630.30">
    <property type="match status" value="1"/>
</dbReference>
<reference evidence="5" key="1">
    <citation type="journal article" date="2019" name="Int. J. Syst. Evol. Microbiol.">
        <title>The Global Catalogue of Microorganisms (GCM) 10K type strain sequencing project: providing services to taxonomists for standard genome sequencing and annotation.</title>
        <authorList>
            <consortium name="The Broad Institute Genomics Platform"/>
            <consortium name="The Broad Institute Genome Sequencing Center for Infectious Disease"/>
            <person name="Wu L."/>
            <person name="Ma J."/>
        </authorList>
    </citation>
    <scope>NUCLEOTIDE SEQUENCE [LARGE SCALE GENOMIC DNA]</scope>
    <source>
        <strain evidence="5">CGMCC 1.15772</strain>
    </source>
</reference>
<dbReference type="SUPFAM" id="SSF55729">
    <property type="entry name" value="Acyl-CoA N-acyltransferases (Nat)"/>
    <property type="match status" value="1"/>
</dbReference>
<proteinExistence type="predicted"/>
<evidence type="ECO:0000313" key="4">
    <source>
        <dbReference type="EMBL" id="MFC7268529.1"/>
    </source>
</evidence>
<feature type="domain" description="N-acetyltransferase" evidence="3">
    <location>
        <begin position="2"/>
        <end position="146"/>
    </location>
</feature>
<gene>
    <name evidence="4" type="ORF">ACFQRL_06120</name>
</gene>
<dbReference type="Proteomes" id="UP001596507">
    <property type="component" value="Unassembled WGS sequence"/>
</dbReference>
<organism evidence="4 5">
    <name type="scientific">Microbacterium fluvii</name>
    <dbReference type="NCBI Taxonomy" id="415215"/>
    <lineage>
        <taxon>Bacteria</taxon>
        <taxon>Bacillati</taxon>
        <taxon>Actinomycetota</taxon>
        <taxon>Actinomycetes</taxon>
        <taxon>Micrococcales</taxon>
        <taxon>Microbacteriaceae</taxon>
        <taxon>Microbacterium</taxon>
    </lineage>
</organism>
<dbReference type="EC" id="2.3.1.-" evidence="4"/>
<dbReference type="PANTHER" id="PTHR10545:SF42">
    <property type="entry name" value="ACETYLTRANSFERASE"/>
    <property type="match status" value="1"/>
</dbReference>
<comment type="caution">
    <text evidence="4">The sequence shown here is derived from an EMBL/GenBank/DDBJ whole genome shotgun (WGS) entry which is preliminary data.</text>
</comment>
<evidence type="ECO:0000256" key="1">
    <source>
        <dbReference type="ARBA" id="ARBA00022679"/>
    </source>
</evidence>
<dbReference type="InterPro" id="IPR000182">
    <property type="entry name" value="GNAT_dom"/>
</dbReference>
<keyword evidence="1 4" id="KW-0808">Transferase</keyword>
<evidence type="ECO:0000256" key="2">
    <source>
        <dbReference type="ARBA" id="ARBA00023315"/>
    </source>
</evidence>
<protein>
    <submittedName>
        <fullName evidence="4">GNAT family N-acetyltransferase</fullName>
        <ecNumber evidence="4">2.3.1.-</ecNumber>
    </submittedName>
</protein>
<dbReference type="RefSeq" id="WP_262873424.1">
    <property type="nucleotide sequence ID" value="NZ_BAABKW010000002.1"/>
</dbReference>
<name>A0ABW2HB81_9MICO</name>
<dbReference type="EMBL" id="JBHTBE010000001">
    <property type="protein sequence ID" value="MFC7268529.1"/>
    <property type="molecule type" value="Genomic_DNA"/>
</dbReference>